<dbReference type="InterPro" id="IPR014001">
    <property type="entry name" value="Helicase_ATP-bd"/>
</dbReference>
<dbReference type="InterPro" id="IPR049730">
    <property type="entry name" value="SNF2/RAD54-like_C"/>
</dbReference>
<dbReference type="OrthoDB" id="413460at2759"/>
<dbReference type="InterPro" id="IPR050496">
    <property type="entry name" value="SNF2_RAD54_helicase_repair"/>
</dbReference>
<sequence length="998" mass="108507">MRRSFAPSAFKSPLVKRVCLDGGESGTQVAVASPVAQPTHDTHEPERKQQEEGSDFPALLASPTPAPPAVQQPVAVGGERHVPTPSVPKFKSPVAVGRPVVPGVAGSSSSAAQQQPAATTASLTATGLATAGEAEPPTRYFSAMWCKLSNKKHKSWESDAVLIVKGRKVTLKDSEGKDIGQSSSYGPKELASLKSGETLVVGSREVEINQPIAPEDFMSGRCFTAVGIGAATTKHVPGSKTAATSMTSTGLALAANMAAPRVSTSFRKVVTSATVLPNGPAPPPPARHDPTAENALVMQRPSREHYKLHGKGVPHVVDVVVDPFLSVQLRPHQRDGVRFLYECVTGMRTDAGFGAILADEMGLGKTLQCVTLLWTLLKQGPYMGTALVKRALVVCPSSLVKNWQREFKKWLGDHRLQTFAVSAENRPDAFLLQTVIPVMIVSYEMLRQEIDVISKVPFDIVFCDEGHRLKNESAKISQALMSLSTRRRIILTGTPIQNDLQEFFSLLEFCNPGIVGTATTFKRIYENPIVASRQPEATQDEKLLGQQRASQLQQLTSLFCLRRTSDVNRQYLPPKIEYVVFCEPSPLQLAIYRKVLQSAPLRSCFDSSSRASQHLVAITSLKKICNSPALIHELAKNAEKDSLFANTIDLFPDDFSPDTFDAAHSGKQRIFWMWALRCKMAALAQILCTIKRDTTDRVVIVSNYTQTLDHLEKLCAAYEFSFARLDGSTPTAKRQPIVEAFNSKYSTDYVFLLSSKAGGVGLNLVGACRLILVDTDWNPANDLQAMARVWRDGQTRTVHLYRMLLTGSIDEKIYQRQLSKQGLSVAVSSNEGEASAVSFSQDELRDLFSLREDTLCDTHDLMSCSCETGRAAREVNDSENVGGNALKKTGLGRGGAAAALKQRLIDTGKLKASVSSELQSWAHVDRLHFEQLPSDAGLNDVTLDGKLSFVFHRVFSFGSAPAPSSEPTPMTVDGTDVAGAAADESFAIAELTAEDFED</sequence>
<evidence type="ECO:0000259" key="3">
    <source>
        <dbReference type="PROSITE" id="PS51192"/>
    </source>
</evidence>
<organism evidence="5 6">
    <name type="scientific">Capsaspora owczarzaki (strain ATCC 30864)</name>
    <dbReference type="NCBI Taxonomy" id="595528"/>
    <lineage>
        <taxon>Eukaryota</taxon>
        <taxon>Filasterea</taxon>
        <taxon>Capsaspora</taxon>
    </lineage>
</organism>
<dbReference type="InterPro" id="IPR027417">
    <property type="entry name" value="P-loop_NTPase"/>
</dbReference>
<evidence type="ECO:0000256" key="1">
    <source>
        <dbReference type="ARBA" id="ARBA00022801"/>
    </source>
</evidence>
<feature type="compositionally biased region" description="Basic and acidic residues" evidence="2">
    <location>
        <begin position="40"/>
        <end position="51"/>
    </location>
</feature>
<protein>
    <submittedName>
        <fullName evidence="5">Rad54b protein</fullName>
    </submittedName>
</protein>
<dbReference type="SUPFAM" id="SSF52540">
    <property type="entry name" value="P-loop containing nucleoside triphosphate hydrolases"/>
    <property type="match status" value="2"/>
</dbReference>
<dbReference type="Pfam" id="PF00271">
    <property type="entry name" value="Helicase_C"/>
    <property type="match status" value="1"/>
</dbReference>
<dbReference type="InParanoid" id="A0A0D2UCN0"/>
<dbReference type="PhylomeDB" id="A0A0D2UCN0"/>
<dbReference type="GO" id="GO:0016787">
    <property type="term" value="F:hydrolase activity"/>
    <property type="evidence" value="ECO:0007669"/>
    <property type="project" value="UniProtKB-KW"/>
</dbReference>
<dbReference type="eggNOG" id="KOG0390">
    <property type="taxonomic scope" value="Eukaryota"/>
</dbReference>
<accession>A0A0D2UCN0</accession>
<dbReference type="PROSITE" id="PS51192">
    <property type="entry name" value="HELICASE_ATP_BIND_1"/>
    <property type="match status" value="1"/>
</dbReference>
<dbReference type="Gene3D" id="3.40.50.300">
    <property type="entry name" value="P-loop containing nucleotide triphosphate hydrolases"/>
    <property type="match status" value="1"/>
</dbReference>
<dbReference type="SMART" id="SM00487">
    <property type="entry name" value="DEXDc"/>
    <property type="match status" value="1"/>
</dbReference>
<dbReference type="InterPro" id="IPR000330">
    <property type="entry name" value="SNF2_N"/>
</dbReference>
<keyword evidence="1" id="KW-0378">Hydrolase</keyword>
<dbReference type="GO" id="GO:0005524">
    <property type="term" value="F:ATP binding"/>
    <property type="evidence" value="ECO:0007669"/>
    <property type="project" value="InterPro"/>
</dbReference>
<feature type="domain" description="Helicase C-terminal" evidence="4">
    <location>
        <begin position="682"/>
        <end position="845"/>
    </location>
</feature>
<dbReference type="CDD" id="cd18793">
    <property type="entry name" value="SF2_C_SNF"/>
    <property type="match status" value="1"/>
</dbReference>
<evidence type="ECO:0000256" key="2">
    <source>
        <dbReference type="SAM" id="MobiDB-lite"/>
    </source>
</evidence>
<dbReference type="GO" id="GO:0000724">
    <property type="term" value="P:double-strand break repair via homologous recombination"/>
    <property type="evidence" value="ECO:0007669"/>
    <property type="project" value="TreeGrafter"/>
</dbReference>
<dbReference type="Gene3D" id="3.40.50.10810">
    <property type="entry name" value="Tandem AAA-ATPase domain"/>
    <property type="match status" value="1"/>
</dbReference>
<gene>
    <name evidence="5" type="ORF">CAOG_003701</name>
</gene>
<feature type="domain" description="Helicase ATP-binding" evidence="3">
    <location>
        <begin position="346"/>
        <end position="513"/>
    </location>
</feature>
<dbReference type="GO" id="GO:0005634">
    <property type="term" value="C:nucleus"/>
    <property type="evidence" value="ECO:0007669"/>
    <property type="project" value="TreeGrafter"/>
</dbReference>
<dbReference type="FunFam" id="3.40.50.10810:FF:000020">
    <property type="entry name" value="DNA repair and recombination protein RAD54B"/>
    <property type="match status" value="1"/>
</dbReference>
<dbReference type="InterPro" id="IPR038718">
    <property type="entry name" value="SNF2-like_sf"/>
</dbReference>
<evidence type="ECO:0000259" key="4">
    <source>
        <dbReference type="PROSITE" id="PS51194"/>
    </source>
</evidence>
<reference evidence="6" key="1">
    <citation type="submission" date="2011-02" db="EMBL/GenBank/DDBJ databases">
        <title>The Genome Sequence of Capsaspora owczarzaki ATCC 30864.</title>
        <authorList>
            <person name="Russ C."/>
            <person name="Cuomo C."/>
            <person name="Burger G."/>
            <person name="Gray M.W."/>
            <person name="Holland P.W.H."/>
            <person name="King N."/>
            <person name="Lang F.B.F."/>
            <person name="Roger A.J."/>
            <person name="Ruiz-Trillo I."/>
            <person name="Young S.K."/>
            <person name="Zeng Q."/>
            <person name="Gargeya S."/>
            <person name="Alvarado L."/>
            <person name="Berlin A."/>
            <person name="Chapman S.B."/>
            <person name="Chen Z."/>
            <person name="Freedman E."/>
            <person name="Gellesch M."/>
            <person name="Goldberg J."/>
            <person name="Griggs A."/>
            <person name="Gujja S."/>
            <person name="Heilman E."/>
            <person name="Heiman D."/>
            <person name="Howarth C."/>
            <person name="Mehta T."/>
            <person name="Neiman D."/>
            <person name="Pearson M."/>
            <person name="Roberts A."/>
            <person name="Saif S."/>
            <person name="Shea T."/>
            <person name="Shenoy N."/>
            <person name="Sisk P."/>
            <person name="Stolte C."/>
            <person name="Sykes S."/>
            <person name="White J."/>
            <person name="Yandava C."/>
            <person name="Haas B."/>
            <person name="Nusbaum C."/>
            <person name="Birren B."/>
        </authorList>
    </citation>
    <scope>NUCLEOTIDE SEQUENCE</scope>
    <source>
        <strain evidence="6">ATCC 30864</strain>
    </source>
</reference>
<dbReference type="Proteomes" id="UP000008743">
    <property type="component" value="Unassembled WGS sequence"/>
</dbReference>
<dbReference type="PROSITE" id="PS51194">
    <property type="entry name" value="HELICASE_CTER"/>
    <property type="match status" value="1"/>
</dbReference>
<dbReference type="AlphaFoldDB" id="A0A0D2UCN0"/>
<dbReference type="Gene3D" id="1.20.120.850">
    <property type="entry name" value="SWI2/SNF2 ATPases, N-terminal domain"/>
    <property type="match status" value="1"/>
</dbReference>
<dbReference type="SMART" id="SM00490">
    <property type="entry name" value="HELICc"/>
    <property type="match status" value="1"/>
</dbReference>
<name>A0A0D2UCN0_CAPO3</name>
<dbReference type="STRING" id="595528.A0A0D2UCN0"/>
<dbReference type="InterPro" id="IPR001650">
    <property type="entry name" value="Helicase_C-like"/>
</dbReference>
<dbReference type="PANTHER" id="PTHR45629:SF7">
    <property type="entry name" value="DNA EXCISION REPAIR PROTEIN ERCC-6-RELATED"/>
    <property type="match status" value="1"/>
</dbReference>
<dbReference type="GO" id="GO:0007131">
    <property type="term" value="P:reciprocal meiotic recombination"/>
    <property type="evidence" value="ECO:0007669"/>
    <property type="project" value="TreeGrafter"/>
</dbReference>
<dbReference type="Pfam" id="PF00176">
    <property type="entry name" value="SNF2-rel_dom"/>
    <property type="match status" value="1"/>
</dbReference>
<feature type="region of interest" description="Disordered" evidence="2">
    <location>
        <begin position="29"/>
        <end position="72"/>
    </location>
</feature>
<dbReference type="PANTHER" id="PTHR45629">
    <property type="entry name" value="SNF2/RAD54 FAMILY MEMBER"/>
    <property type="match status" value="1"/>
</dbReference>
<dbReference type="EMBL" id="KE346364">
    <property type="protein sequence ID" value="KJE92801.1"/>
    <property type="molecule type" value="Genomic_DNA"/>
</dbReference>
<evidence type="ECO:0000313" key="6">
    <source>
        <dbReference type="Proteomes" id="UP000008743"/>
    </source>
</evidence>
<keyword evidence="6" id="KW-1185">Reference proteome</keyword>
<evidence type="ECO:0000313" key="5">
    <source>
        <dbReference type="EMBL" id="KJE92801.1"/>
    </source>
</evidence>
<dbReference type="GO" id="GO:0015616">
    <property type="term" value="F:DNA translocase activity"/>
    <property type="evidence" value="ECO:0007669"/>
    <property type="project" value="TreeGrafter"/>
</dbReference>
<proteinExistence type="predicted"/>